<dbReference type="Gene3D" id="1.20.1070.10">
    <property type="entry name" value="Rhodopsin 7-helix transmembrane proteins"/>
    <property type="match status" value="1"/>
</dbReference>
<dbReference type="AlphaFoldDB" id="A0A9D4H394"/>
<reference evidence="7" key="1">
    <citation type="journal article" date="2019" name="bioRxiv">
        <title>The Genome of the Zebra Mussel, Dreissena polymorpha: A Resource for Invasive Species Research.</title>
        <authorList>
            <person name="McCartney M.A."/>
            <person name="Auch B."/>
            <person name="Kono T."/>
            <person name="Mallez S."/>
            <person name="Zhang Y."/>
            <person name="Obille A."/>
            <person name="Becker A."/>
            <person name="Abrahante J.E."/>
            <person name="Garbe J."/>
            <person name="Badalamenti J.P."/>
            <person name="Herman A."/>
            <person name="Mangelson H."/>
            <person name="Liachko I."/>
            <person name="Sullivan S."/>
            <person name="Sone E.D."/>
            <person name="Koren S."/>
            <person name="Silverstein K.A.T."/>
            <person name="Beckman K.B."/>
            <person name="Gohl D.M."/>
        </authorList>
    </citation>
    <scope>NUCLEOTIDE SEQUENCE</scope>
    <source>
        <strain evidence="7">Duluth1</strain>
        <tissue evidence="7">Whole animal</tissue>
    </source>
</reference>
<keyword evidence="2 5" id="KW-0812">Transmembrane</keyword>
<dbReference type="EMBL" id="JAIWYP010000005">
    <property type="protein sequence ID" value="KAH3826680.1"/>
    <property type="molecule type" value="Genomic_DNA"/>
</dbReference>
<proteinExistence type="predicted"/>
<reference evidence="7" key="2">
    <citation type="submission" date="2020-11" db="EMBL/GenBank/DDBJ databases">
        <authorList>
            <person name="McCartney M.A."/>
            <person name="Auch B."/>
            <person name="Kono T."/>
            <person name="Mallez S."/>
            <person name="Becker A."/>
            <person name="Gohl D.M."/>
            <person name="Silverstein K.A.T."/>
            <person name="Koren S."/>
            <person name="Bechman K.B."/>
            <person name="Herman A."/>
            <person name="Abrahante J.E."/>
            <person name="Garbe J."/>
        </authorList>
    </citation>
    <scope>NUCLEOTIDE SEQUENCE</scope>
    <source>
        <strain evidence="7">Duluth1</strain>
        <tissue evidence="7">Whole animal</tissue>
    </source>
</reference>
<evidence type="ECO:0000256" key="1">
    <source>
        <dbReference type="ARBA" id="ARBA00004370"/>
    </source>
</evidence>
<comment type="caution">
    <text evidence="7">The sequence shown here is derived from an EMBL/GenBank/DDBJ whole genome shotgun (WGS) entry which is preliminary data.</text>
</comment>
<evidence type="ECO:0000259" key="6">
    <source>
        <dbReference type="PROSITE" id="PS50262"/>
    </source>
</evidence>
<accession>A0A9D4H394</accession>
<feature type="transmembrane region" description="Helical" evidence="5">
    <location>
        <begin position="71"/>
        <end position="88"/>
    </location>
</feature>
<feature type="transmembrane region" description="Helical" evidence="5">
    <location>
        <begin position="100"/>
        <end position="120"/>
    </location>
</feature>
<protein>
    <recommendedName>
        <fullName evidence="6">G-protein coupled receptors family 1 profile domain-containing protein</fullName>
    </recommendedName>
</protein>
<dbReference type="InterPro" id="IPR017452">
    <property type="entry name" value="GPCR_Rhodpsn_7TM"/>
</dbReference>
<keyword evidence="8" id="KW-1185">Reference proteome</keyword>
<organism evidence="7 8">
    <name type="scientific">Dreissena polymorpha</name>
    <name type="common">Zebra mussel</name>
    <name type="synonym">Mytilus polymorpha</name>
    <dbReference type="NCBI Taxonomy" id="45954"/>
    <lineage>
        <taxon>Eukaryota</taxon>
        <taxon>Metazoa</taxon>
        <taxon>Spiralia</taxon>
        <taxon>Lophotrochozoa</taxon>
        <taxon>Mollusca</taxon>
        <taxon>Bivalvia</taxon>
        <taxon>Autobranchia</taxon>
        <taxon>Heteroconchia</taxon>
        <taxon>Euheterodonta</taxon>
        <taxon>Imparidentia</taxon>
        <taxon>Neoheterodontei</taxon>
        <taxon>Myida</taxon>
        <taxon>Dreissenoidea</taxon>
        <taxon>Dreissenidae</taxon>
        <taxon>Dreissena</taxon>
    </lineage>
</organism>
<keyword evidence="4 5" id="KW-0472">Membrane</keyword>
<gene>
    <name evidence="7" type="ORF">DPMN_128590</name>
</gene>
<feature type="domain" description="G-protein coupled receptors family 1 profile" evidence="6">
    <location>
        <begin position="82"/>
        <end position="128"/>
    </location>
</feature>
<name>A0A9D4H394_DREPO</name>
<evidence type="ECO:0000256" key="2">
    <source>
        <dbReference type="ARBA" id="ARBA00022692"/>
    </source>
</evidence>
<evidence type="ECO:0000313" key="8">
    <source>
        <dbReference type="Proteomes" id="UP000828390"/>
    </source>
</evidence>
<evidence type="ECO:0000313" key="7">
    <source>
        <dbReference type="EMBL" id="KAH3826680.1"/>
    </source>
</evidence>
<evidence type="ECO:0000256" key="5">
    <source>
        <dbReference type="SAM" id="Phobius"/>
    </source>
</evidence>
<evidence type="ECO:0000256" key="4">
    <source>
        <dbReference type="ARBA" id="ARBA00023136"/>
    </source>
</evidence>
<sequence length="128" mass="13945">MVTQIHGFSSNVLFQEVTTTFTNSSNDRRLSVLISGTGGNGSGIVLQHIGSEETSSGPMCYTCTGKCVYDVVRLIFIFGICANFLVLWRTVADKKLRSPTFVAIACLALSDAMFLLLNMVPGSQYMYV</sequence>
<comment type="subcellular location">
    <subcellularLocation>
        <location evidence="1">Membrane</location>
    </subcellularLocation>
</comment>
<dbReference type="Proteomes" id="UP000828390">
    <property type="component" value="Unassembled WGS sequence"/>
</dbReference>
<evidence type="ECO:0000256" key="3">
    <source>
        <dbReference type="ARBA" id="ARBA00022989"/>
    </source>
</evidence>
<keyword evidence="3 5" id="KW-1133">Transmembrane helix</keyword>
<dbReference type="PROSITE" id="PS50262">
    <property type="entry name" value="G_PROTEIN_RECEP_F1_2"/>
    <property type="match status" value="1"/>
</dbReference>
<dbReference type="GO" id="GO:0016020">
    <property type="term" value="C:membrane"/>
    <property type="evidence" value="ECO:0007669"/>
    <property type="project" value="UniProtKB-SubCell"/>
</dbReference>
<dbReference type="SUPFAM" id="SSF81321">
    <property type="entry name" value="Family A G protein-coupled receptor-like"/>
    <property type="match status" value="1"/>
</dbReference>